<accession>A0A811VED2</accession>
<keyword evidence="2" id="KW-1185">Reference proteome</keyword>
<dbReference type="AlphaFoldDB" id="A0A811VED2"/>
<evidence type="ECO:0000313" key="1">
    <source>
        <dbReference type="EMBL" id="CAD7013706.1"/>
    </source>
</evidence>
<protein>
    <submittedName>
        <fullName evidence="1">(Mediterranean fruit fly) hypothetical protein</fullName>
    </submittedName>
</protein>
<dbReference type="EMBL" id="CAJHJT010000056">
    <property type="protein sequence ID" value="CAD7013706.1"/>
    <property type="molecule type" value="Genomic_DNA"/>
</dbReference>
<dbReference type="Proteomes" id="UP000606786">
    <property type="component" value="Unassembled WGS sequence"/>
</dbReference>
<comment type="caution">
    <text evidence="1">The sequence shown here is derived from an EMBL/GenBank/DDBJ whole genome shotgun (WGS) entry which is preliminary data.</text>
</comment>
<sequence>MKSNTTANMNMITVTNLNTNTNVKTNRKRSTMKNANTNANALRSRIEVLESVSAEIFCLDASDLIYFAFYPFGRQVHFCVRRQPLIVLVLAISFNCMFRNTCPCHRGI</sequence>
<reference evidence="1" key="1">
    <citation type="submission" date="2020-11" db="EMBL/GenBank/DDBJ databases">
        <authorList>
            <person name="Whitehead M."/>
        </authorList>
    </citation>
    <scope>NUCLEOTIDE SEQUENCE</scope>
    <source>
        <strain evidence="1">EGII</strain>
    </source>
</reference>
<name>A0A811VED2_CERCA</name>
<evidence type="ECO:0000313" key="2">
    <source>
        <dbReference type="Proteomes" id="UP000606786"/>
    </source>
</evidence>
<gene>
    <name evidence="1" type="ORF">CCAP1982_LOCUS21744</name>
</gene>
<organism evidence="1 2">
    <name type="scientific">Ceratitis capitata</name>
    <name type="common">Mediterranean fruit fly</name>
    <name type="synonym">Tephritis capitata</name>
    <dbReference type="NCBI Taxonomy" id="7213"/>
    <lineage>
        <taxon>Eukaryota</taxon>
        <taxon>Metazoa</taxon>
        <taxon>Ecdysozoa</taxon>
        <taxon>Arthropoda</taxon>
        <taxon>Hexapoda</taxon>
        <taxon>Insecta</taxon>
        <taxon>Pterygota</taxon>
        <taxon>Neoptera</taxon>
        <taxon>Endopterygota</taxon>
        <taxon>Diptera</taxon>
        <taxon>Brachycera</taxon>
        <taxon>Muscomorpha</taxon>
        <taxon>Tephritoidea</taxon>
        <taxon>Tephritidae</taxon>
        <taxon>Ceratitis</taxon>
        <taxon>Ceratitis</taxon>
    </lineage>
</organism>
<proteinExistence type="predicted"/>